<evidence type="ECO:0000313" key="1">
    <source>
        <dbReference type="EMBL" id="KAK7022390.1"/>
    </source>
</evidence>
<evidence type="ECO:0000313" key="2">
    <source>
        <dbReference type="Proteomes" id="UP001362999"/>
    </source>
</evidence>
<dbReference type="Proteomes" id="UP001362999">
    <property type="component" value="Unassembled WGS sequence"/>
</dbReference>
<protein>
    <submittedName>
        <fullName evidence="1">F-box domain-containing protein</fullName>
    </submittedName>
</protein>
<comment type="caution">
    <text evidence="1">The sequence shown here is derived from an EMBL/GenBank/DDBJ whole genome shotgun (WGS) entry which is preliminary data.</text>
</comment>
<dbReference type="AlphaFoldDB" id="A0AAW0B897"/>
<proteinExistence type="predicted"/>
<keyword evidence="2" id="KW-1185">Reference proteome</keyword>
<organism evidence="1 2">
    <name type="scientific">Favolaschia claudopus</name>
    <dbReference type="NCBI Taxonomy" id="2862362"/>
    <lineage>
        <taxon>Eukaryota</taxon>
        <taxon>Fungi</taxon>
        <taxon>Dikarya</taxon>
        <taxon>Basidiomycota</taxon>
        <taxon>Agaricomycotina</taxon>
        <taxon>Agaricomycetes</taxon>
        <taxon>Agaricomycetidae</taxon>
        <taxon>Agaricales</taxon>
        <taxon>Marasmiineae</taxon>
        <taxon>Mycenaceae</taxon>
        <taxon>Favolaschia</taxon>
    </lineage>
</organism>
<reference evidence="1 2" key="1">
    <citation type="journal article" date="2024" name="J Genomics">
        <title>Draft genome sequencing and assembly of Favolaschia claudopus CIRM-BRFM 2984 isolated from oak limbs.</title>
        <authorList>
            <person name="Navarro D."/>
            <person name="Drula E."/>
            <person name="Chaduli D."/>
            <person name="Cazenave R."/>
            <person name="Ahrendt S."/>
            <person name="Wang J."/>
            <person name="Lipzen A."/>
            <person name="Daum C."/>
            <person name="Barry K."/>
            <person name="Grigoriev I.V."/>
            <person name="Favel A."/>
            <person name="Rosso M.N."/>
            <person name="Martin F."/>
        </authorList>
    </citation>
    <scope>NUCLEOTIDE SEQUENCE [LARGE SCALE GENOMIC DNA]</scope>
    <source>
        <strain evidence="1 2">CIRM-BRFM 2984</strain>
    </source>
</reference>
<gene>
    <name evidence="1" type="ORF">R3P38DRAFT_2960807</name>
</gene>
<sequence>MWPNSVPELREVIGELSSAIDAQQAILHDLLTKRSEALRKLNFFLDPMTRLPLELQSNILLSVDSDNYPPKPIPKSPPMVFLGVCRLWRDIALATPQLWVKIHIDSLPRGPNYAKLCSLWLERARTLPLSISLHGSLKLDHSVQNLLARYSAKLSDLKLSLSPNVSLDARFPYVLWRRGGQSLPALKTLSITASQEDPYCGDMREWLGIMRDAPNLSSCVMFNMEYEEQDDDFAASDPLTLQSLETLQLGDVQSMFLLGAEHASSAAILRHLTLPALKALTLSSLDEISMEEMTAFLHRSSMPLESFNTAVPLEFHSMVQHLRLLPSLVTLHLHGRPDDEPDGDPFLLILDELRTVSDFLPNLRALEIYTISPVRFDYDTVLSMLRFRFTSCSTPLERFEISFPQRMNNDHAGDLPNEQARAGLRQLVEEGLKIHIGHSENLL</sequence>
<dbReference type="EMBL" id="JAWWNJ010000037">
    <property type="protein sequence ID" value="KAK7022390.1"/>
    <property type="molecule type" value="Genomic_DNA"/>
</dbReference>
<name>A0AAW0B897_9AGAR</name>
<accession>A0AAW0B897</accession>